<dbReference type="GO" id="GO:0003729">
    <property type="term" value="F:mRNA binding"/>
    <property type="evidence" value="ECO:0007669"/>
    <property type="project" value="InterPro"/>
</dbReference>
<keyword evidence="5" id="KW-0677">Repeat</keyword>
<evidence type="ECO:0000256" key="6">
    <source>
        <dbReference type="ARBA" id="ARBA00023187"/>
    </source>
</evidence>
<dbReference type="RefSeq" id="XP_001032677.2">
    <property type="nucleotide sequence ID" value="XM_001032677.2"/>
</dbReference>
<dbReference type="InParanoid" id="I7LZW0"/>
<dbReference type="eggNOG" id="KOG0213">
    <property type="taxonomic scope" value="Eukaryota"/>
</dbReference>
<dbReference type="OrthoDB" id="306983at2759"/>
<evidence type="ECO:0000256" key="1">
    <source>
        <dbReference type="ARBA" id="ARBA00004123"/>
    </source>
</evidence>
<dbReference type="EMBL" id="GG662522">
    <property type="protein sequence ID" value="EAR85014.2"/>
    <property type="molecule type" value="Genomic_DNA"/>
</dbReference>
<dbReference type="Proteomes" id="UP000009168">
    <property type="component" value="Unassembled WGS sequence"/>
</dbReference>
<evidence type="ECO:0000256" key="2">
    <source>
        <dbReference type="ARBA" id="ARBA00005754"/>
    </source>
</evidence>
<evidence type="ECO:0000313" key="12">
    <source>
        <dbReference type="Proteomes" id="UP000009168"/>
    </source>
</evidence>
<keyword evidence="7" id="KW-0539">Nucleus</keyword>
<dbReference type="FunFam" id="1.25.10.10:FF:000069">
    <property type="entry name" value="Splicing factor 3B subunit 1"/>
    <property type="match status" value="1"/>
</dbReference>
<evidence type="ECO:0000313" key="11">
    <source>
        <dbReference type="EMBL" id="EAR85014.2"/>
    </source>
</evidence>
<dbReference type="SUPFAM" id="SSF48371">
    <property type="entry name" value="ARM repeat"/>
    <property type="match status" value="1"/>
</dbReference>
<comment type="subcellular location">
    <subcellularLocation>
        <location evidence="1">Nucleus</location>
    </subcellularLocation>
</comment>
<dbReference type="FunCoup" id="I7LZW0">
    <property type="interactions" value="632"/>
</dbReference>
<evidence type="ECO:0000259" key="9">
    <source>
        <dbReference type="Pfam" id="PF08920"/>
    </source>
</evidence>
<feature type="compositionally biased region" description="Polar residues" evidence="8">
    <location>
        <begin position="1"/>
        <end position="10"/>
    </location>
</feature>
<dbReference type="Gene3D" id="1.25.10.10">
    <property type="entry name" value="Leucine-rich Repeat Variant"/>
    <property type="match status" value="3"/>
</dbReference>
<accession>I7LZW0</accession>
<evidence type="ECO:0000256" key="8">
    <source>
        <dbReference type="SAM" id="MobiDB-lite"/>
    </source>
</evidence>
<dbReference type="GO" id="GO:0005681">
    <property type="term" value="C:spliceosomal complex"/>
    <property type="evidence" value="ECO:0007669"/>
    <property type="project" value="UniProtKB-KW"/>
</dbReference>
<feature type="domain" description="Splicing factor 3B subunit 1" evidence="9">
    <location>
        <begin position="237"/>
        <end position="364"/>
    </location>
</feature>
<evidence type="ECO:0000256" key="7">
    <source>
        <dbReference type="ARBA" id="ARBA00023242"/>
    </source>
</evidence>
<dbReference type="InterPro" id="IPR016024">
    <property type="entry name" value="ARM-type_fold"/>
</dbReference>
<feature type="region of interest" description="Disordered" evidence="8">
    <location>
        <begin position="131"/>
        <end position="196"/>
    </location>
</feature>
<keyword evidence="12" id="KW-1185">Reference proteome</keyword>
<evidence type="ECO:0000256" key="5">
    <source>
        <dbReference type="ARBA" id="ARBA00022737"/>
    </source>
</evidence>
<dbReference type="AlphaFoldDB" id="I7LZW0"/>
<dbReference type="PANTHER" id="PTHR12097">
    <property type="entry name" value="SPLICING FACTOR 3B, SUBUNIT 1-RELATED"/>
    <property type="match status" value="1"/>
</dbReference>
<keyword evidence="3" id="KW-0507">mRNA processing</keyword>
<dbReference type="Pfam" id="PF22646">
    <property type="entry name" value="PPP2R1A-like_HEAT"/>
    <property type="match status" value="1"/>
</dbReference>
<dbReference type="GeneID" id="7837827"/>
<feature type="compositionally biased region" description="Low complexity" evidence="8">
    <location>
        <begin position="65"/>
        <end position="82"/>
    </location>
</feature>
<comment type="similarity">
    <text evidence="2">Belongs to the SF3B1 family.</text>
</comment>
<dbReference type="STRING" id="312017.I7LZW0"/>
<dbReference type="FunFam" id="1.25.10.10:FF:000039">
    <property type="entry name" value="Splicing factor 3B subunit 1"/>
    <property type="match status" value="1"/>
</dbReference>
<dbReference type="InterPro" id="IPR054573">
    <property type="entry name" value="PP2A/SF3B1-like_HEAT"/>
</dbReference>
<evidence type="ECO:0000259" key="10">
    <source>
        <dbReference type="Pfam" id="PF22646"/>
    </source>
</evidence>
<reference evidence="12" key="1">
    <citation type="journal article" date="2006" name="PLoS Biol.">
        <title>Macronuclear genome sequence of the ciliate Tetrahymena thermophila, a model eukaryote.</title>
        <authorList>
            <person name="Eisen J.A."/>
            <person name="Coyne R.S."/>
            <person name="Wu M."/>
            <person name="Wu D."/>
            <person name="Thiagarajan M."/>
            <person name="Wortman J.R."/>
            <person name="Badger J.H."/>
            <person name="Ren Q."/>
            <person name="Amedeo P."/>
            <person name="Jones K.M."/>
            <person name="Tallon L.J."/>
            <person name="Delcher A.L."/>
            <person name="Salzberg S.L."/>
            <person name="Silva J.C."/>
            <person name="Haas B.J."/>
            <person name="Majoros W.H."/>
            <person name="Farzad M."/>
            <person name="Carlton J.M."/>
            <person name="Smith R.K. Jr."/>
            <person name="Garg J."/>
            <person name="Pearlman R.E."/>
            <person name="Karrer K.M."/>
            <person name="Sun L."/>
            <person name="Manning G."/>
            <person name="Elde N.C."/>
            <person name="Turkewitz A.P."/>
            <person name="Asai D.J."/>
            <person name="Wilkes D.E."/>
            <person name="Wang Y."/>
            <person name="Cai H."/>
            <person name="Collins K."/>
            <person name="Stewart B.A."/>
            <person name="Lee S.R."/>
            <person name="Wilamowska K."/>
            <person name="Weinberg Z."/>
            <person name="Ruzzo W.L."/>
            <person name="Wloga D."/>
            <person name="Gaertig J."/>
            <person name="Frankel J."/>
            <person name="Tsao C.-C."/>
            <person name="Gorovsky M.A."/>
            <person name="Keeling P.J."/>
            <person name="Waller R.F."/>
            <person name="Patron N.J."/>
            <person name="Cherry J.M."/>
            <person name="Stover N.A."/>
            <person name="Krieger C.J."/>
            <person name="del Toro C."/>
            <person name="Ryder H.F."/>
            <person name="Williamson S.C."/>
            <person name="Barbeau R.A."/>
            <person name="Hamilton E.P."/>
            <person name="Orias E."/>
        </authorList>
    </citation>
    <scope>NUCLEOTIDE SEQUENCE [LARGE SCALE GENOMIC DNA]</scope>
    <source>
        <strain evidence="12">SB210</strain>
    </source>
</reference>
<gene>
    <name evidence="11" type="ORF">TTHERM_00529660</name>
</gene>
<dbReference type="Pfam" id="PF08920">
    <property type="entry name" value="SF3b1"/>
    <property type="match status" value="1"/>
</dbReference>
<feature type="domain" description="Phosphatase PP2A regulatory subunit A/Splicing factor 3B subunit 1-like HEAT repeat" evidence="10">
    <location>
        <begin position="1001"/>
        <end position="1073"/>
    </location>
</feature>
<dbReference type="InterPro" id="IPR038737">
    <property type="entry name" value="SF3b_su1-like"/>
</dbReference>
<feature type="compositionally biased region" description="Polar residues" evidence="8">
    <location>
        <begin position="131"/>
        <end position="153"/>
    </location>
</feature>
<keyword evidence="6" id="KW-0508">mRNA splicing</keyword>
<proteinExistence type="inferred from homology"/>
<sequence length="1224" mass="137270">MSNKGSSNQFVDDDGREIPGQKPVKKRFAYNAPEELIEEAKMQGADNDDNDDLFKKSQQRVTDTQNSYQLRQQNRQLQQKSYDAFADGGKSPDENSIKFSERLKEQKLENERVALEQKIVKEAQQAEYNSKFSSVPTQVNQNAPLRQANTSKGSSKFSDVDTDTSFSSGAMSANRMGSKWGETPKRQSGFEQSTPVKRQRWDMTPQQSGGFGQTPQKVGGMFGETPTPGHLIQGTPSRFGETPTPKRSTTRTRWDEQTPKNIQTPLGGYMGITPTPGGLYTPQNQPNLTPEQIMNLKQLQANEMRNRPLTDEDLDQMLPGPGDGYEIVKPPDSYNPPKNMMRQFLMSQQTPSMTPMGYQIPDEMTKPIEVPQSPSINGLPSIKPEDLAYFGELQNPVNESELTPEELKKRKIKELLLKIKRGTPQMRKSALRQITQNAREFGADLLFNDILTLLMSPTLEVQERHLLVKVIDRILYKLDDLVRPHVHNILVVIEPLLIDEDYYARVEGREIISNLAKAAGLPTMIKTLKPDIDHNDEFVRNTTARAFAVVASSLGISSMLPFLKPVCKSKKSWYTRHTGIKIVQQIAILMGCAILPHLRSLVEIIELGLKDEQNKVRTITSLALAALAEAATPYGIDAFASVLIPLWEGITQYKGKSLAAFLKAIGFIIPLMDADRALEYTKEVMEILKNEFSNPEEEMRKIVLKVVKQCVSCQGVDAQYVREHVVPKFFEQFWVSRMATDKNSRQLIDTTIEIASKVGGAEILEIIVPHLKSTSEAYRKMVMETIEKIVAALGVSDVDNALEQQLMDGIISAFHEQNSEDTGTMLNGFGTCVNALGQRAKPYFSQICGIIQWRLNNKSARVRQQAADLISRIASCMKNCSEENRLGNLGLLLYESLGEEYPEVLGSILGGLKAIVNVIGMNKMTPPIKDLLPRLTPILKNRHEKVQENSIDLIGRISDRGAEHVSPKEWMRICFDLLDLLKAHKKGIRRATVNTFGYIAKAIGPQDVLVTLLNNLKVQERQLRVCTTVAIAIVAETCGPFTVLPALMNEYRVQELNVQNGVLKSLSFMFEYIGEMAKNYIAAIITLLEDALVDRDPVHRQTAASAVKHLALGVSNLGCEDCLIHLLNFIWPNIFETSPHVITAMTEAIDALRVALGPGVILLYLLQGLYHPAKRVRQVYWKLYNMIYVGSQDALVAFFPTLEDDEGEDRKQYSYSRNELQLML</sequence>
<dbReference type="GO" id="GO:0000245">
    <property type="term" value="P:spliceosomal complex assembly"/>
    <property type="evidence" value="ECO:0007669"/>
    <property type="project" value="InterPro"/>
</dbReference>
<dbReference type="FunFam" id="1.25.10.10:FF:000541">
    <property type="entry name" value="Splicing factor 3B subunit 1, putative"/>
    <property type="match status" value="1"/>
</dbReference>
<evidence type="ECO:0000256" key="3">
    <source>
        <dbReference type="ARBA" id="ARBA00022664"/>
    </source>
</evidence>
<name>I7LZW0_TETTS</name>
<protein>
    <submittedName>
        <fullName evidence="11">Splicing factor 3B subunit 1</fullName>
    </submittedName>
</protein>
<organism evidence="11 12">
    <name type="scientific">Tetrahymena thermophila (strain SB210)</name>
    <dbReference type="NCBI Taxonomy" id="312017"/>
    <lineage>
        <taxon>Eukaryota</taxon>
        <taxon>Sar</taxon>
        <taxon>Alveolata</taxon>
        <taxon>Ciliophora</taxon>
        <taxon>Intramacronucleata</taxon>
        <taxon>Oligohymenophorea</taxon>
        <taxon>Hymenostomatida</taxon>
        <taxon>Tetrahymenina</taxon>
        <taxon>Tetrahymenidae</taxon>
        <taxon>Tetrahymena</taxon>
    </lineage>
</organism>
<dbReference type="KEGG" id="tet:TTHERM_00529660"/>
<feature type="region of interest" description="Disordered" evidence="8">
    <location>
        <begin position="230"/>
        <end position="254"/>
    </location>
</feature>
<evidence type="ECO:0000256" key="4">
    <source>
        <dbReference type="ARBA" id="ARBA00022728"/>
    </source>
</evidence>
<dbReference type="InterPro" id="IPR015016">
    <property type="entry name" value="SF3b_su1"/>
</dbReference>
<keyword evidence="4" id="KW-0747">Spliceosome</keyword>
<dbReference type="InterPro" id="IPR011989">
    <property type="entry name" value="ARM-like"/>
</dbReference>
<feature type="region of interest" description="Disordered" evidence="8">
    <location>
        <begin position="1"/>
        <end position="97"/>
    </location>
</feature>